<feature type="transmembrane region" description="Helical" evidence="6">
    <location>
        <begin position="89"/>
        <end position="107"/>
    </location>
</feature>
<dbReference type="PANTHER" id="PTHR38894:SF1">
    <property type="entry name" value="TRANSMEMBRANE PROTEIN"/>
    <property type="match status" value="1"/>
</dbReference>
<evidence type="ECO:0000313" key="8">
    <source>
        <dbReference type="EMBL" id="CAI5737427.1"/>
    </source>
</evidence>
<name>A0AAV0ULV4_9STRA</name>
<dbReference type="InterPro" id="IPR013714">
    <property type="entry name" value="Golgi_TVP15"/>
</dbReference>
<sequence>MTSEANVSSVLGGTVLNAGPLGTDTMYGKLPPLNPDDLKLPPPPPSAANKVTDTENAISISEVWEELKAKTREIIMGSSVSGVLSAMRFANLTMAGCMIALAIGQIIQTKSAFSAISDVFSVIYTIFFALLLVGYEFRTATIDKILRGSFGFMYSPWGRCLFLSMISIFPFGMCHIYGVLVSLAGFANAYFNYFVITKHPSFTRGVPDYTPPEKTCVANPTTVAEEDTETDWPYNRIDMAVEKELCERVCKKQACAIQFCLQRHDYQESKCAAVIKQYYNCCAAAMEAEEKTRKPTGTIVTAGNDNGKAKRGMN</sequence>
<evidence type="ECO:0000256" key="6">
    <source>
        <dbReference type="SAM" id="Phobius"/>
    </source>
</evidence>
<evidence type="ECO:0000313" key="7">
    <source>
        <dbReference type="EMBL" id="CAH0490293.1"/>
    </source>
</evidence>
<dbReference type="InterPro" id="IPR009069">
    <property type="entry name" value="Cys_alpha_HP_mot_SF"/>
</dbReference>
<dbReference type="SUPFAM" id="SSF47072">
    <property type="entry name" value="Cysteine alpha-hairpin motif"/>
    <property type="match status" value="1"/>
</dbReference>
<dbReference type="Proteomes" id="UP001157938">
    <property type="component" value="Unassembled WGS sequence"/>
</dbReference>
<dbReference type="PANTHER" id="PTHR38894">
    <property type="entry name" value="TRANSMEMBRANE PROTEIN"/>
    <property type="match status" value="1"/>
</dbReference>
<feature type="region of interest" description="Disordered" evidence="5">
    <location>
        <begin position="32"/>
        <end position="51"/>
    </location>
</feature>
<feature type="transmembrane region" description="Helical" evidence="6">
    <location>
        <begin position="149"/>
        <end position="169"/>
    </location>
</feature>
<dbReference type="GO" id="GO:0016020">
    <property type="term" value="C:membrane"/>
    <property type="evidence" value="ECO:0007669"/>
    <property type="project" value="UniProtKB-SubCell"/>
</dbReference>
<evidence type="ECO:0000313" key="10">
    <source>
        <dbReference type="Proteomes" id="UP001159659"/>
    </source>
</evidence>
<dbReference type="Pfam" id="PF08991">
    <property type="entry name" value="CMC4"/>
    <property type="match status" value="1"/>
</dbReference>
<dbReference type="EMBL" id="CAKLBC010001227">
    <property type="protein sequence ID" value="CAH0490293.1"/>
    <property type="molecule type" value="Genomic_DNA"/>
</dbReference>
<gene>
    <name evidence="7" type="ORF">PFR001_LOCUS5642</name>
    <name evidence="8" type="ORF">PFR002_LOCUS8367</name>
</gene>
<feature type="transmembrane region" description="Helical" evidence="6">
    <location>
        <begin position="175"/>
        <end position="195"/>
    </location>
</feature>
<proteinExistence type="predicted"/>
<keyword evidence="2 6" id="KW-0812">Transmembrane</keyword>
<dbReference type="Pfam" id="PF08507">
    <property type="entry name" value="COPI_assoc"/>
    <property type="match status" value="1"/>
</dbReference>
<dbReference type="Gene3D" id="1.10.287.1130">
    <property type="entry name" value="CytochromE C oxidase copper chaperone"/>
    <property type="match status" value="1"/>
</dbReference>
<dbReference type="Proteomes" id="UP001159659">
    <property type="component" value="Unassembled WGS sequence"/>
</dbReference>
<dbReference type="AlphaFoldDB" id="A0AAV0ULV4"/>
<accession>A0AAV0ULV4</accession>
<evidence type="ECO:0000313" key="9">
    <source>
        <dbReference type="Proteomes" id="UP001157938"/>
    </source>
</evidence>
<comment type="caution">
    <text evidence="8">The sequence shown here is derived from an EMBL/GenBank/DDBJ whole genome shotgun (WGS) entry which is preliminary data.</text>
</comment>
<dbReference type="PROSITE" id="PS51808">
    <property type="entry name" value="CHCH"/>
    <property type="match status" value="1"/>
</dbReference>
<evidence type="ECO:0000256" key="5">
    <source>
        <dbReference type="SAM" id="MobiDB-lite"/>
    </source>
</evidence>
<dbReference type="EMBL" id="CANTFK010000983">
    <property type="protein sequence ID" value="CAI5737427.1"/>
    <property type="molecule type" value="Genomic_DNA"/>
</dbReference>
<keyword evidence="4 6" id="KW-0472">Membrane</keyword>
<comment type="subcellular location">
    <subcellularLocation>
        <location evidence="1">Membrane</location>
        <topology evidence="1">Multi-pass membrane protein</topology>
    </subcellularLocation>
</comment>
<organism evidence="8 10">
    <name type="scientific">Peronospora farinosa</name>
    <dbReference type="NCBI Taxonomy" id="134698"/>
    <lineage>
        <taxon>Eukaryota</taxon>
        <taxon>Sar</taxon>
        <taxon>Stramenopiles</taxon>
        <taxon>Oomycota</taxon>
        <taxon>Peronosporomycetes</taxon>
        <taxon>Peronosporales</taxon>
        <taxon>Peronosporaceae</taxon>
        <taxon>Peronospora</taxon>
    </lineage>
</organism>
<evidence type="ECO:0000256" key="2">
    <source>
        <dbReference type="ARBA" id="ARBA00022692"/>
    </source>
</evidence>
<reference evidence="7 9" key="1">
    <citation type="submission" date="2021-11" db="EMBL/GenBank/DDBJ databases">
        <authorList>
            <person name="Islam A."/>
            <person name="Islam S."/>
            <person name="Flora M.S."/>
            <person name="Rahman M."/>
            <person name="Ziaur R.M."/>
            <person name="Epstein J.H."/>
            <person name="Hassan M."/>
            <person name="Klassen M."/>
            <person name="Woodard K."/>
            <person name="Webb A."/>
            <person name="Webby R.J."/>
            <person name="El Zowalaty M.E."/>
        </authorList>
    </citation>
    <scope>NUCLEOTIDE SEQUENCE [LARGE SCALE GENOMIC DNA]</scope>
    <source>
        <strain evidence="7">Pf1</strain>
    </source>
</reference>
<evidence type="ECO:0000256" key="1">
    <source>
        <dbReference type="ARBA" id="ARBA00004141"/>
    </source>
</evidence>
<protein>
    <submittedName>
        <fullName evidence="8">Uncharacterized protein</fullName>
    </submittedName>
</protein>
<dbReference type="InterPro" id="IPR027179">
    <property type="entry name" value="CMC4"/>
</dbReference>
<evidence type="ECO:0000256" key="3">
    <source>
        <dbReference type="ARBA" id="ARBA00022989"/>
    </source>
</evidence>
<keyword evidence="3 6" id="KW-1133">Transmembrane helix</keyword>
<keyword evidence="9" id="KW-1185">Reference proteome</keyword>
<evidence type="ECO:0000256" key="4">
    <source>
        <dbReference type="ARBA" id="ARBA00023136"/>
    </source>
</evidence>
<reference evidence="8" key="2">
    <citation type="submission" date="2022-12" db="EMBL/GenBank/DDBJ databases">
        <authorList>
            <person name="Webb A."/>
        </authorList>
    </citation>
    <scope>NUCLEOTIDE SEQUENCE</scope>
    <source>
        <strain evidence="8">Pf2</strain>
    </source>
</reference>
<feature type="transmembrane region" description="Helical" evidence="6">
    <location>
        <begin position="119"/>
        <end position="137"/>
    </location>
</feature>